<feature type="domain" description="Glycosyltransferase 2-like" evidence="3">
    <location>
        <begin position="411"/>
        <end position="569"/>
    </location>
</feature>
<keyword evidence="5" id="KW-1185">Reference proteome</keyword>
<dbReference type="SUPFAM" id="SSF53448">
    <property type="entry name" value="Nucleotide-diphospho-sugar transferases"/>
    <property type="match status" value="2"/>
</dbReference>
<accession>A0ABR9XRX8</accession>
<comment type="caution">
    <text evidence="4">The sequence shown here is derived from an EMBL/GenBank/DDBJ whole genome shotgun (WGS) entry which is preliminary data.</text>
</comment>
<keyword evidence="1" id="KW-0175">Coiled coil</keyword>
<feature type="region of interest" description="Disordered" evidence="2">
    <location>
        <begin position="1"/>
        <end position="27"/>
    </location>
</feature>
<dbReference type="InterPro" id="IPR029063">
    <property type="entry name" value="SAM-dependent_MTases_sf"/>
</dbReference>
<dbReference type="CDD" id="cd04184">
    <property type="entry name" value="GT2_RfbC_Mx_like"/>
    <property type="match status" value="1"/>
</dbReference>
<dbReference type="PANTHER" id="PTHR43179">
    <property type="entry name" value="RHAMNOSYLTRANSFERASE WBBL"/>
    <property type="match status" value="1"/>
</dbReference>
<gene>
    <name evidence="4" type="ORF">INT08_06210</name>
</gene>
<organism evidence="4 5">
    <name type="scientific">Prosthecochloris ethylica</name>
    <dbReference type="NCBI Taxonomy" id="2743976"/>
    <lineage>
        <taxon>Bacteria</taxon>
        <taxon>Pseudomonadati</taxon>
        <taxon>Chlorobiota</taxon>
        <taxon>Chlorobiia</taxon>
        <taxon>Chlorobiales</taxon>
        <taxon>Chlorobiaceae</taxon>
        <taxon>Prosthecochloris</taxon>
    </lineage>
</organism>
<evidence type="ECO:0000259" key="3">
    <source>
        <dbReference type="Pfam" id="PF00535"/>
    </source>
</evidence>
<name>A0ABR9XRX8_9CHLB</name>
<evidence type="ECO:0000256" key="1">
    <source>
        <dbReference type="SAM" id="Coils"/>
    </source>
</evidence>
<dbReference type="EMBL" id="JADGII010000008">
    <property type="protein sequence ID" value="MBF0636768.1"/>
    <property type="molecule type" value="Genomic_DNA"/>
</dbReference>
<evidence type="ECO:0000313" key="4">
    <source>
        <dbReference type="EMBL" id="MBF0636768.1"/>
    </source>
</evidence>
<dbReference type="Proteomes" id="UP000619838">
    <property type="component" value="Unassembled WGS sequence"/>
</dbReference>
<sequence length="946" mass="107399">MSIPPGSPDISRQPGTDIADSPPSLTDRLMPARVTTETSWIGHMPFALWLMPVARPEQLVELGTYTGNSYFAFCQGIQQNRLHTRCCAVDTWRGDRHAGFYGNDVFTEVNRYNNAHYSHFSHLMRMTFDNAAPLFADGSIDILHIDGLHTYEAVRHDVETWLPKLSERGILLLHDIGVTGHDFGVWKLWGELTERYPHFSFDHCNGLGVALVGNRQPEILLKTAAREKRHSGVCHLKQMVSSLGKAFELEHAPDDGNPEQRALRISMLRHAALAAGLVLGYRNGETERPAPPGTQQQLASLEREAAQQRKTIEHLQHRIGSLEQEKAELTSRLARLKRSSSWKMTKPIRKWSKSVRKRSRKLRRWALKQSPSEHNHSPYQEWLRLYDKPAAHRSSGQDGDTRQPVNQPLISVIMPVYNPPITFLEEAIRSVLGQSYSNWELCIADDNSPDGDVQKLIELYAERDSRIRPVFRPDNGHISEASNSALDQARGEFIALFDHDDLLHPHALAEIAREIRQYPDAGIIYSDEDKIDEQGARHSPYFKPDFNYELFLCQNMISHLGAYRTSLVRSIGGFRKGLEGSQDWDLALRAAERLSPDRIRHIPKVLYHWRCHDNSTATGTQAKPYTRRAALKAVQEHLDRRGIQATAEESPGNKDFNRIRYHIDRNPPSVEIIILTRDKPELLEPCVASIRRQTTYPDYRITIVDNGSVEPETLRLLEDWQQDACIRVLRDDSPFNYSRLNNRAASASTADYLCLMNNDIEVISPDWLEEMVSHAVQKGVGAVGSRLWYPDGTLQHAGVVMGPGGVAAHVHHGIAQDNPGYFGRAILQQNFTALTGACLLVAKKLYLKAGGLNEEHLTVAFNDIDFCLKLHSMGLRNVWTPYAEFYHHESASRGQDDTPEKQRRFQSETIFMQQNWPRIIERDPAYNPNLSVETADFSLAWPPRTS</sequence>
<feature type="domain" description="Glycosyltransferase 2-like" evidence="3">
    <location>
        <begin position="672"/>
        <end position="794"/>
    </location>
</feature>
<dbReference type="RefSeq" id="WP_175187451.1">
    <property type="nucleotide sequence ID" value="NZ_JABVZQ010000009.1"/>
</dbReference>
<dbReference type="PANTHER" id="PTHR43179:SF7">
    <property type="entry name" value="RHAMNOSYLTRANSFERASE WBBL"/>
    <property type="match status" value="1"/>
</dbReference>
<protein>
    <submittedName>
        <fullName evidence="4">Glycosyltransferase</fullName>
    </submittedName>
</protein>
<dbReference type="InterPro" id="IPR001173">
    <property type="entry name" value="Glyco_trans_2-like"/>
</dbReference>
<dbReference type="Gene3D" id="3.40.50.150">
    <property type="entry name" value="Vaccinia Virus protein VP39"/>
    <property type="match status" value="1"/>
</dbReference>
<dbReference type="SUPFAM" id="SSF53335">
    <property type="entry name" value="S-adenosyl-L-methionine-dependent methyltransferases"/>
    <property type="match status" value="1"/>
</dbReference>
<reference evidence="4 5" key="1">
    <citation type="journal article" date="2020" name="Microorganisms">
        <title>Simultaneous Genome Sequencing of Prosthecochloris ethylica and Desulfuromonas acetoxidans within a Syntrophic Mixture Reveals Unique Pili and Protein Interactions.</title>
        <authorList>
            <person name="Kyndt J.A."/>
            <person name="Van Beeumen J.J."/>
            <person name="Meyer T.E."/>
        </authorList>
    </citation>
    <scope>NUCLEOTIDE SEQUENCE [LARGE SCALE GENOMIC DNA]</scope>
    <source>
        <strain evidence="4 5">N3</strain>
    </source>
</reference>
<dbReference type="CDD" id="cd04186">
    <property type="entry name" value="GT_2_like_c"/>
    <property type="match status" value="1"/>
</dbReference>
<dbReference type="Pfam" id="PF00535">
    <property type="entry name" value="Glycos_transf_2"/>
    <property type="match status" value="2"/>
</dbReference>
<dbReference type="Gene3D" id="3.90.550.10">
    <property type="entry name" value="Spore Coat Polysaccharide Biosynthesis Protein SpsA, Chain A"/>
    <property type="match status" value="2"/>
</dbReference>
<feature type="coiled-coil region" evidence="1">
    <location>
        <begin position="298"/>
        <end position="339"/>
    </location>
</feature>
<evidence type="ECO:0000256" key="2">
    <source>
        <dbReference type="SAM" id="MobiDB-lite"/>
    </source>
</evidence>
<dbReference type="InterPro" id="IPR029044">
    <property type="entry name" value="Nucleotide-diphossugar_trans"/>
</dbReference>
<proteinExistence type="predicted"/>
<dbReference type="Pfam" id="PF13578">
    <property type="entry name" value="Methyltransf_24"/>
    <property type="match status" value="1"/>
</dbReference>
<evidence type="ECO:0000313" key="5">
    <source>
        <dbReference type="Proteomes" id="UP000619838"/>
    </source>
</evidence>